<evidence type="ECO:0000313" key="2">
    <source>
        <dbReference type="Proteomes" id="UP001153076"/>
    </source>
</evidence>
<sequence length="157" mass="17660">MELGRFGKTSFATKSKIRFFRKKRKLVIFTGREIEGTSKQIVEYLMSFERGQPRREGNIEDAYGLTDQQLLEEAGRNHHRPHPYVPFQAHIHLQEVDGEAKPRVASSTESCKVLTITLLQSLLPDRLSVLDWEGGFSTLPSLGCGAAFFKAAPVKPS</sequence>
<gene>
    <name evidence="1" type="ORF">Cgig2_029844</name>
</gene>
<comment type="caution">
    <text evidence="1">The sequence shown here is derived from an EMBL/GenBank/DDBJ whole genome shotgun (WGS) entry which is preliminary data.</text>
</comment>
<organism evidence="1 2">
    <name type="scientific">Carnegiea gigantea</name>
    <dbReference type="NCBI Taxonomy" id="171969"/>
    <lineage>
        <taxon>Eukaryota</taxon>
        <taxon>Viridiplantae</taxon>
        <taxon>Streptophyta</taxon>
        <taxon>Embryophyta</taxon>
        <taxon>Tracheophyta</taxon>
        <taxon>Spermatophyta</taxon>
        <taxon>Magnoliopsida</taxon>
        <taxon>eudicotyledons</taxon>
        <taxon>Gunneridae</taxon>
        <taxon>Pentapetalae</taxon>
        <taxon>Caryophyllales</taxon>
        <taxon>Cactineae</taxon>
        <taxon>Cactaceae</taxon>
        <taxon>Cactoideae</taxon>
        <taxon>Echinocereeae</taxon>
        <taxon>Carnegiea</taxon>
    </lineage>
</organism>
<reference evidence="1" key="1">
    <citation type="submission" date="2022-04" db="EMBL/GenBank/DDBJ databases">
        <title>Carnegiea gigantea Genome sequencing and assembly v2.</title>
        <authorList>
            <person name="Copetti D."/>
            <person name="Sanderson M.J."/>
            <person name="Burquez A."/>
            <person name="Wojciechowski M.F."/>
        </authorList>
    </citation>
    <scope>NUCLEOTIDE SEQUENCE</scope>
    <source>
        <strain evidence="1">SGP5-SGP5p</strain>
        <tissue evidence="1">Aerial part</tissue>
    </source>
</reference>
<dbReference type="EMBL" id="JAKOGI010001257">
    <property type="protein sequence ID" value="KAJ8426660.1"/>
    <property type="molecule type" value="Genomic_DNA"/>
</dbReference>
<accession>A0A9Q1GX06</accession>
<keyword evidence="2" id="KW-1185">Reference proteome</keyword>
<dbReference type="AlphaFoldDB" id="A0A9Q1GX06"/>
<proteinExistence type="predicted"/>
<dbReference type="Proteomes" id="UP001153076">
    <property type="component" value="Unassembled WGS sequence"/>
</dbReference>
<evidence type="ECO:0000313" key="1">
    <source>
        <dbReference type="EMBL" id="KAJ8426660.1"/>
    </source>
</evidence>
<name>A0A9Q1GX06_9CARY</name>
<protein>
    <submittedName>
        <fullName evidence="1">Uncharacterized protein</fullName>
    </submittedName>
</protein>